<dbReference type="EMBL" id="RDQH01000328">
    <property type="protein sequence ID" value="RXI05139.1"/>
    <property type="molecule type" value="Genomic_DNA"/>
</dbReference>
<evidence type="ECO:0000256" key="3">
    <source>
        <dbReference type="ARBA" id="ARBA00004141"/>
    </source>
</evidence>
<evidence type="ECO:0000259" key="21">
    <source>
        <dbReference type="Pfam" id="PF21539"/>
    </source>
</evidence>
<dbReference type="GO" id="GO:0005783">
    <property type="term" value="C:endoplasmic reticulum"/>
    <property type="evidence" value="ECO:0007669"/>
    <property type="project" value="TreeGrafter"/>
</dbReference>
<comment type="catalytic activity">
    <reaction evidence="16">
        <text>squalene + reduced [NADPH--hemoprotein reductase] + O2 = (S)-2,3-epoxysqualene + oxidized [NADPH--hemoprotein reductase] + H2O + H(+)</text>
        <dbReference type="Rhea" id="RHEA:25282"/>
        <dbReference type="Rhea" id="RHEA-COMP:11964"/>
        <dbReference type="Rhea" id="RHEA-COMP:11965"/>
        <dbReference type="ChEBI" id="CHEBI:15377"/>
        <dbReference type="ChEBI" id="CHEBI:15378"/>
        <dbReference type="ChEBI" id="CHEBI:15379"/>
        <dbReference type="ChEBI" id="CHEBI:15440"/>
        <dbReference type="ChEBI" id="CHEBI:15441"/>
        <dbReference type="ChEBI" id="CHEBI:57618"/>
        <dbReference type="ChEBI" id="CHEBI:58210"/>
        <dbReference type="EC" id="1.14.14.17"/>
    </reaction>
</comment>
<reference evidence="22 23" key="1">
    <citation type="submission" date="2018-10" db="EMBL/GenBank/DDBJ databases">
        <title>A high-quality apple genome assembly.</title>
        <authorList>
            <person name="Hu J."/>
        </authorList>
    </citation>
    <scope>NUCLEOTIDE SEQUENCE [LARGE SCALE GENOMIC DNA]</scope>
    <source>
        <strain evidence="23">cv. HFTH1</strain>
        <tissue evidence="22">Young leaf</tissue>
    </source>
</reference>
<protein>
    <recommendedName>
        <fullName evidence="6">squalene monooxygenase</fullName>
        <ecNumber evidence="6">1.14.14.17</ecNumber>
    </recommendedName>
</protein>
<feature type="compositionally biased region" description="Polar residues" evidence="17">
    <location>
        <begin position="724"/>
        <end position="754"/>
    </location>
</feature>
<evidence type="ECO:0000256" key="12">
    <source>
        <dbReference type="ARBA" id="ARBA00023015"/>
    </source>
</evidence>
<dbReference type="Pfam" id="PF08491">
    <property type="entry name" value="SE"/>
    <property type="match status" value="1"/>
</dbReference>
<keyword evidence="8 18" id="KW-0812">Transmembrane</keyword>
<dbReference type="Gene3D" id="3.50.50.60">
    <property type="entry name" value="FAD/NAD(P)-binding domain"/>
    <property type="match status" value="1"/>
</dbReference>
<dbReference type="GO" id="GO:0003712">
    <property type="term" value="F:transcription coregulator activity"/>
    <property type="evidence" value="ECO:0007669"/>
    <property type="project" value="InterPro"/>
</dbReference>
<keyword evidence="13 18" id="KW-0472">Membrane</keyword>
<keyword evidence="10 18" id="KW-1133">Transmembrane helix</keyword>
<evidence type="ECO:0000256" key="13">
    <source>
        <dbReference type="ARBA" id="ARBA00023136"/>
    </source>
</evidence>
<dbReference type="PRINTS" id="PR00420">
    <property type="entry name" value="RNGMNOXGNASE"/>
</dbReference>
<evidence type="ECO:0000256" key="16">
    <source>
        <dbReference type="ARBA" id="ARBA00048658"/>
    </source>
</evidence>
<keyword evidence="9" id="KW-0274">FAD</keyword>
<dbReference type="InterPro" id="IPR036529">
    <property type="entry name" value="KIX_dom_sf"/>
</dbReference>
<evidence type="ECO:0000256" key="9">
    <source>
        <dbReference type="ARBA" id="ARBA00022827"/>
    </source>
</evidence>
<feature type="transmembrane region" description="Helical" evidence="18">
    <location>
        <begin position="476"/>
        <end position="494"/>
    </location>
</feature>
<dbReference type="InterPro" id="IPR013698">
    <property type="entry name" value="Squalene_epoxidase"/>
</dbReference>
<comment type="cofactor">
    <cofactor evidence="1">
        <name>FAD</name>
        <dbReference type="ChEBI" id="CHEBI:57692"/>
    </cofactor>
</comment>
<feature type="domain" description="Squalene epoxidase" evidence="19">
    <location>
        <begin position="205"/>
        <end position="477"/>
    </location>
</feature>
<accession>A0A498KA95</accession>
<feature type="transmembrane region" description="Helical" evidence="18">
    <location>
        <begin position="6"/>
        <end position="23"/>
    </location>
</feature>
<feature type="domain" description="ARC105/Med15 mediator subunit C-terminal" evidence="21">
    <location>
        <begin position="1579"/>
        <end position="1647"/>
    </location>
</feature>
<feature type="region of interest" description="Disordered" evidence="17">
    <location>
        <begin position="891"/>
        <end position="914"/>
    </location>
</feature>
<keyword evidence="23" id="KW-1185">Reference proteome</keyword>
<dbReference type="PANTHER" id="PTHR10835">
    <property type="entry name" value="SQUALENE MONOOXYGENASE"/>
    <property type="match status" value="1"/>
</dbReference>
<dbReference type="Pfam" id="PF16987">
    <property type="entry name" value="KIX_2"/>
    <property type="match status" value="1"/>
</dbReference>
<evidence type="ECO:0000259" key="20">
    <source>
        <dbReference type="Pfam" id="PF16987"/>
    </source>
</evidence>
<feature type="compositionally biased region" description="Polar residues" evidence="17">
    <location>
        <begin position="1024"/>
        <end position="1051"/>
    </location>
</feature>
<comment type="caution">
    <text evidence="22">The sequence shown here is derived from an EMBL/GenBank/DDBJ whole genome shotgun (WGS) entry which is preliminary data.</text>
</comment>
<keyword evidence="11" id="KW-0560">Oxidoreductase</keyword>
<evidence type="ECO:0000256" key="17">
    <source>
        <dbReference type="SAM" id="MobiDB-lite"/>
    </source>
</evidence>
<dbReference type="InterPro" id="IPR048386">
    <property type="entry name" value="Med15_C"/>
</dbReference>
<feature type="compositionally biased region" description="Polar residues" evidence="17">
    <location>
        <begin position="690"/>
        <end position="703"/>
    </location>
</feature>
<evidence type="ECO:0000256" key="7">
    <source>
        <dbReference type="ARBA" id="ARBA00022630"/>
    </source>
</evidence>
<evidence type="ECO:0000256" key="8">
    <source>
        <dbReference type="ARBA" id="ARBA00022692"/>
    </source>
</evidence>
<feature type="domain" description="Mediator complex subunit 15 KIX" evidence="20">
    <location>
        <begin position="607"/>
        <end position="682"/>
    </location>
</feature>
<comment type="pathway">
    <text evidence="4">Terpene metabolism; lanosterol biosynthesis; lanosterol from farnesyl diphosphate: step 2/3.</text>
</comment>
<evidence type="ECO:0000256" key="11">
    <source>
        <dbReference type="ARBA" id="ARBA00023002"/>
    </source>
</evidence>
<dbReference type="SUPFAM" id="SSF51905">
    <property type="entry name" value="FAD/NAD(P)-binding domain"/>
    <property type="match status" value="1"/>
</dbReference>
<dbReference type="Proteomes" id="UP000290289">
    <property type="component" value="Chromosome 2"/>
</dbReference>
<feature type="compositionally biased region" description="Polar residues" evidence="17">
    <location>
        <begin position="1151"/>
        <end position="1183"/>
    </location>
</feature>
<evidence type="ECO:0000256" key="5">
    <source>
        <dbReference type="ARBA" id="ARBA00008802"/>
    </source>
</evidence>
<organism evidence="22 23">
    <name type="scientific">Malus domestica</name>
    <name type="common">Apple</name>
    <name type="synonym">Pyrus malus</name>
    <dbReference type="NCBI Taxonomy" id="3750"/>
    <lineage>
        <taxon>Eukaryota</taxon>
        <taxon>Viridiplantae</taxon>
        <taxon>Streptophyta</taxon>
        <taxon>Embryophyta</taxon>
        <taxon>Tracheophyta</taxon>
        <taxon>Spermatophyta</taxon>
        <taxon>Magnoliopsida</taxon>
        <taxon>eudicotyledons</taxon>
        <taxon>Gunneridae</taxon>
        <taxon>Pentapetalae</taxon>
        <taxon>rosids</taxon>
        <taxon>fabids</taxon>
        <taxon>Rosales</taxon>
        <taxon>Rosaceae</taxon>
        <taxon>Amygdaloideae</taxon>
        <taxon>Maleae</taxon>
        <taxon>Malus</taxon>
    </lineage>
</organism>
<evidence type="ECO:0000313" key="23">
    <source>
        <dbReference type="Proteomes" id="UP000290289"/>
    </source>
</evidence>
<feature type="region of interest" description="Disordered" evidence="17">
    <location>
        <begin position="678"/>
        <end position="754"/>
    </location>
</feature>
<dbReference type="STRING" id="3750.A0A498KA95"/>
<dbReference type="GO" id="GO:0016126">
    <property type="term" value="P:sterol biosynthetic process"/>
    <property type="evidence" value="ECO:0007669"/>
    <property type="project" value="InterPro"/>
</dbReference>
<keyword evidence="12" id="KW-0805">Transcription regulation</keyword>
<dbReference type="Pfam" id="PF21539">
    <property type="entry name" value="Med15_C"/>
    <property type="match status" value="1"/>
</dbReference>
<comment type="similarity">
    <text evidence="5">Belongs to the squalene monooxygenase family.</text>
</comment>
<keyword evidence="15" id="KW-0539">Nucleus</keyword>
<feature type="transmembrane region" description="Helical" evidence="18">
    <location>
        <begin position="451"/>
        <end position="470"/>
    </location>
</feature>
<keyword evidence="14" id="KW-0804">Transcription</keyword>
<dbReference type="InterPro" id="IPR036546">
    <property type="entry name" value="MED15_KIX"/>
</dbReference>
<feature type="region of interest" description="Disordered" evidence="17">
    <location>
        <begin position="1014"/>
        <end position="1051"/>
    </location>
</feature>
<dbReference type="EC" id="1.14.14.17" evidence="6"/>
<feature type="region of interest" description="Disordered" evidence="17">
    <location>
        <begin position="1146"/>
        <end position="1220"/>
    </location>
</feature>
<dbReference type="GO" id="GO:0005634">
    <property type="term" value="C:nucleus"/>
    <property type="evidence" value="ECO:0007669"/>
    <property type="project" value="UniProtKB-SubCell"/>
</dbReference>
<evidence type="ECO:0000256" key="1">
    <source>
        <dbReference type="ARBA" id="ARBA00001974"/>
    </source>
</evidence>
<evidence type="ECO:0000256" key="14">
    <source>
        <dbReference type="ARBA" id="ARBA00023163"/>
    </source>
</evidence>
<dbReference type="FunFam" id="3.50.50.60:FF:000074">
    <property type="entry name" value="Squalene monooxygenase 2"/>
    <property type="match status" value="1"/>
</dbReference>
<dbReference type="GO" id="GO:0009725">
    <property type="term" value="P:response to hormone"/>
    <property type="evidence" value="ECO:0007669"/>
    <property type="project" value="UniProtKB-ARBA"/>
</dbReference>
<dbReference type="Pfam" id="PF13450">
    <property type="entry name" value="NAD_binding_8"/>
    <property type="match status" value="1"/>
</dbReference>
<dbReference type="GO" id="GO:0006355">
    <property type="term" value="P:regulation of DNA-templated transcription"/>
    <property type="evidence" value="ECO:0007669"/>
    <property type="project" value="InterPro"/>
</dbReference>
<gene>
    <name evidence="22" type="ORF">DVH24_006396</name>
</gene>
<dbReference type="InterPro" id="IPR036188">
    <property type="entry name" value="FAD/NAD-bd_sf"/>
</dbReference>
<sequence length="1672" mass="185508">MVYEYVLAAVLVSLLSSVFFVFINTTYGDKKDDDVANVSATGVFLTPEIEKSTDVVIVGAGVAGAALAYTLGKEGRRVHVIERDLSEPDRIVGELLQPGGYLKLIELGLEDCANDSIDAEKVFGYALYKNGNDTKLSYPLETYSSEIAGRSFHNGRFIQRMRERAAALPNVKLEQGTVTTLLEEKGTIQGVMYKNKAGEEMITYAPLTIVCDGCFSNLRRSISSPNIENPSCFVGLILENCELPHANHGHVILGDPSPILFYPISSTEVRCLVDVPGTKIPSVANGEMAQYLKTVVAPQVPHQLSKAFLAAVDKGIIRTMQNKSMPAAPQPTPGAILLGDAFNMRHPLTGGGMTVALSDIVLLRDLLRPLSDFNDAPALCNYLESFYTLRKPVSSTINTLAGALYKVFCTSPDPARQEMREACFDYLSLGGVCSNGPISLLSGLNPRPISLFLHFFAVAVYGVGRLMIPFPTPKRLWLGARLILSASGIIFPIIKAEGVRQMFFPATMPAYYRVPPVRTKIETSTNLPTYARIQPIIYEKHTLVHFTQRRERKESFEHTVDDQSPFPLPPVLCKTLFLITSICDFARRFVKTQKRHAQAELNMDPVNWRTKFPAESREKVVNKVFSTLMKRVPFSEHEKHMSDYKRISVNFEEKVYMVSRDQQEYILRIKSKLEELESSPKNLNPGGAQGQSISVQSTAPSQAHEQHSLPSVRDNIASGGGFTNLASAKPTVSVTPQVPLPNNASENSNTQNVFGNSQRSVRNLSGRGQPYNITANNMRQEQGRQNSPQIVAQQNHELQNPHLCKQVWQENISPSYVTQQKQLQPQHHYQQKLLKPTQQQTSQQSMLQTPVMRPSETCVSPLSDIWQDPMSSFYQTTQLRIKNQSQIAFRQTNQSQVTPDIHQNVSSSSQNPLMQSQMQAHLIGRKLTATNTQQSHIDGQPNGVLNLQQQQPRSPFQQNNVQQRFQLQKTNLSSAYHEQLGERNNISVLQQSSQLPNKDQVPQPHSLERRLNTQTQPEKMKQLPNPSAQDQQQAYQTSGTLTSTSEGRVSCTDNGQEEAYQMLQSLKSKYLIPLADMYKTITCRLQQLNSVSQQTETVGIEKLNALRNRVKSIISNLNLPKSKVAPSSKENLGVYEKFITSILSVRGRGNSGPSEQHGQRSSDVNSTRQFMQLHSQTPPVQTQQDEKKSTFQSVNSQDSATTMQRSNATNLVNDSKSVSECPTLQPTDTYSGKIGSFNIVQQVSSGTLNIPKTNLQQPNVKTLLSHSPVHGPQSNVNAFESSCNTFQEMHLKQPKEERDVQAQTLKQEPQDWHEMLQQSVQKQIVQQHSRLLKFQSGASFPTALPKTHGSSHSQVPRCSTIDKKNLLVPFTEARTTFYPINTPSTKTCLVPLPSSSVPGDFEMPMSDTSSLSNAGTIGDHMVDGAPKSTSPIAISTPGISASFLLEESSNDIHCNTSTIMSDELSASKQPIQRLVKVVTTGSIYDSSRLSDTEIFDLESTAISYIKRPRIEVNQTLFEEITAINHQLIDTVLDVSDEDTPPTVVSAQFRGGQGTIVRCSFIPVTIDPSLRSQHPSAQMLPIQPLRLLVPANYPLCSPIFLDKLRVEVGDELEDFSAKVKSKLNMSLRRLMEPLSLGEIARTWDICVRAVVAEYAEQNGGGNLSSNVADYVTL</sequence>
<evidence type="ECO:0000259" key="19">
    <source>
        <dbReference type="Pfam" id="PF08491"/>
    </source>
</evidence>
<evidence type="ECO:0000256" key="10">
    <source>
        <dbReference type="ARBA" id="ARBA00022989"/>
    </source>
</evidence>
<evidence type="ECO:0000256" key="18">
    <source>
        <dbReference type="SAM" id="Phobius"/>
    </source>
</evidence>
<dbReference type="GO" id="GO:0004506">
    <property type="term" value="F:squalene monooxygenase activity"/>
    <property type="evidence" value="ECO:0007669"/>
    <property type="project" value="UniProtKB-EC"/>
</dbReference>
<evidence type="ECO:0000256" key="15">
    <source>
        <dbReference type="ARBA" id="ARBA00023242"/>
    </source>
</evidence>
<dbReference type="GO" id="GO:0050660">
    <property type="term" value="F:flavin adenine dinucleotide binding"/>
    <property type="evidence" value="ECO:0007669"/>
    <property type="project" value="InterPro"/>
</dbReference>
<keyword evidence="7" id="KW-0285">Flavoprotein</keyword>
<dbReference type="UniPathway" id="UPA00767">
    <property type="reaction ID" value="UER00752"/>
</dbReference>
<comment type="subcellular location">
    <subcellularLocation>
        <location evidence="3">Membrane</location>
        <topology evidence="3">Multi-pass membrane protein</topology>
    </subcellularLocation>
    <subcellularLocation>
        <location evidence="2">Nucleus</location>
    </subcellularLocation>
</comment>
<dbReference type="GO" id="GO:0016020">
    <property type="term" value="C:membrane"/>
    <property type="evidence" value="ECO:0007669"/>
    <property type="project" value="UniProtKB-SubCell"/>
</dbReference>
<evidence type="ECO:0000313" key="22">
    <source>
        <dbReference type="EMBL" id="RXI05139.1"/>
    </source>
</evidence>
<dbReference type="InterPro" id="IPR040125">
    <property type="entry name" value="Squalene_monox"/>
</dbReference>
<name>A0A498KA95_MALDO</name>
<dbReference type="PANTHER" id="PTHR10835:SF28">
    <property type="entry name" value="SQUALENE MONOOXYGENASE"/>
    <property type="match status" value="1"/>
</dbReference>
<proteinExistence type="inferred from homology"/>
<feature type="compositionally biased region" description="Polar residues" evidence="17">
    <location>
        <begin position="1190"/>
        <end position="1220"/>
    </location>
</feature>
<dbReference type="Gene3D" id="1.10.246.20">
    <property type="entry name" value="Coactivator CBP, KIX domain"/>
    <property type="match status" value="1"/>
</dbReference>
<evidence type="ECO:0000256" key="2">
    <source>
        <dbReference type="ARBA" id="ARBA00004123"/>
    </source>
</evidence>
<evidence type="ECO:0000256" key="6">
    <source>
        <dbReference type="ARBA" id="ARBA00012312"/>
    </source>
</evidence>
<evidence type="ECO:0000256" key="4">
    <source>
        <dbReference type="ARBA" id="ARBA00005018"/>
    </source>
</evidence>